<proteinExistence type="predicted"/>
<reference evidence="4" key="1">
    <citation type="journal article" date="2019" name="Int. J. Syst. Evol. Microbiol.">
        <title>The Global Catalogue of Microorganisms (GCM) 10K type strain sequencing project: providing services to taxonomists for standard genome sequencing and annotation.</title>
        <authorList>
            <consortium name="The Broad Institute Genomics Platform"/>
            <consortium name="The Broad Institute Genome Sequencing Center for Infectious Disease"/>
            <person name="Wu L."/>
            <person name="Ma J."/>
        </authorList>
    </citation>
    <scope>NUCLEOTIDE SEQUENCE [LARGE SCALE GENOMIC DNA]</scope>
    <source>
        <strain evidence="4">KCTC 42443</strain>
    </source>
</reference>
<keyword evidence="2" id="KW-0808">Transferase</keyword>
<evidence type="ECO:0000313" key="3">
    <source>
        <dbReference type="EMBL" id="GHE90015.1"/>
    </source>
</evidence>
<dbReference type="Proteomes" id="UP000609802">
    <property type="component" value="Unassembled WGS sequence"/>
</dbReference>
<name>A0ABQ3INX9_9RHOB</name>
<accession>A0ABQ3INX9</accession>
<keyword evidence="4" id="KW-1185">Reference proteome</keyword>
<sequence>MTPLAKILARQIATAGPISVADFMAECLLHPDHGYYATRDPFGASGDFTTAPEISQMFGELLGLALAQTWLDQGAPAPFTLAELGPGRGTLMADILRATGRVPGFRAAARLHLVEASPVLRTAQAKSLAPRDVTHHDTVDTLPDAPLFLIANEFFDALPIRQFQRDGTGWRERQVGLDGSRLTFGLTSPLPVRDLAHRLDDTREGDLVEICPASPAIMAQIATRIEAQGGAALIIDYGDWRSVGDTFQAIAAHDHVDPLATPGTADLTAHVDFEALVRSAAPLTPHLLTPQGLFLERLGITQRAQTLAANLSGDALEAHVKAHRRLTHPDEMGTLFKVLGLTRADAPDLPGLTRTPDQTGPA</sequence>
<evidence type="ECO:0000256" key="1">
    <source>
        <dbReference type="ARBA" id="ARBA00022603"/>
    </source>
</evidence>
<dbReference type="InterPro" id="IPR003788">
    <property type="entry name" value="NDUFAF7"/>
</dbReference>
<gene>
    <name evidence="3" type="ORF">GCM10016455_07920</name>
</gene>
<dbReference type="InterPro" id="IPR038375">
    <property type="entry name" value="NDUFAF7_sf"/>
</dbReference>
<keyword evidence="1" id="KW-0489">Methyltransferase</keyword>
<dbReference type="PANTHER" id="PTHR12049">
    <property type="entry name" value="PROTEIN ARGININE METHYLTRANSFERASE NDUFAF7, MITOCHONDRIAL"/>
    <property type="match status" value="1"/>
</dbReference>
<evidence type="ECO:0000256" key="2">
    <source>
        <dbReference type="ARBA" id="ARBA00022679"/>
    </source>
</evidence>
<dbReference type="EMBL" id="BNCH01000001">
    <property type="protein sequence ID" value="GHE90015.1"/>
    <property type="molecule type" value="Genomic_DNA"/>
</dbReference>
<protein>
    <submittedName>
        <fullName evidence="3">ATP synthase subunit beta</fullName>
    </submittedName>
</protein>
<dbReference type="SUPFAM" id="SSF53335">
    <property type="entry name" value="S-adenosyl-L-methionine-dependent methyltransferases"/>
    <property type="match status" value="1"/>
</dbReference>
<dbReference type="PANTHER" id="PTHR12049:SF7">
    <property type="entry name" value="PROTEIN ARGININE METHYLTRANSFERASE NDUFAF7, MITOCHONDRIAL"/>
    <property type="match status" value="1"/>
</dbReference>
<organism evidence="3 4">
    <name type="scientific">Aliiroseovarius zhejiangensis</name>
    <dbReference type="NCBI Taxonomy" id="1632025"/>
    <lineage>
        <taxon>Bacteria</taxon>
        <taxon>Pseudomonadati</taxon>
        <taxon>Pseudomonadota</taxon>
        <taxon>Alphaproteobacteria</taxon>
        <taxon>Rhodobacterales</taxon>
        <taxon>Paracoccaceae</taxon>
        <taxon>Aliiroseovarius</taxon>
    </lineage>
</organism>
<dbReference type="Gene3D" id="3.40.50.12710">
    <property type="match status" value="1"/>
</dbReference>
<dbReference type="InterPro" id="IPR029063">
    <property type="entry name" value="SAM-dependent_MTases_sf"/>
</dbReference>
<dbReference type="RefSeq" id="WP_191285146.1">
    <property type="nucleotide sequence ID" value="NZ_BNCH01000001.1"/>
</dbReference>
<comment type="caution">
    <text evidence="3">The sequence shown here is derived from an EMBL/GenBank/DDBJ whole genome shotgun (WGS) entry which is preliminary data.</text>
</comment>
<evidence type="ECO:0000313" key="4">
    <source>
        <dbReference type="Proteomes" id="UP000609802"/>
    </source>
</evidence>
<dbReference type="Pfam" id="PF02636">
    <property type="entry name" value="Methyltransf_28"/>
    <property type="match status" value="1"/>
</dbReference>